<name>A0ABS5J1D7_9BACT</name>
<dbReference type="EMBL" id="JAGTXB010000007">
    <property type="protein sequence ID" value="MBS0029036.1"/>
    <property type="molecule type" value="Genomic_DNA"/>
</dbReference>
<evidence type="ECO:0000313" key="2">
    <source>
        <dbReference type="Proteomes" id="UP000676386"/>
    </source>
</evidence>
<evidence type="ECO:0000313" key="1">
    <source>
        <dbReference type="EMBL" id="MBS0029036.1"/>
    </source>
</evidence>
<keyword evidence="2" id="KW-1185">Reference proteome</keyword>
<dbReference type="Proteomes" id="UP000676386">
    <property type="component" value="Unassembled WGS sequence"/>
</dbReference>
<proteinExistence type="predicted"/>
<comment type="caution">
    <text evidence="1">The sequence shown here is derived from an EMBL/GenBank/DDBJ whole genome shotgun (WGS) entry which is preliminary data.</text>
</comment>
<dbReference type="RefSeq" id="WP_211974130.1">
    <property type="nucleotide sequence ID" value="NZ_CBFHAM010000024.1"/>
</dbReference>
<accession>A0ABS5J1D7</accession>
<sequence length="69" mass="7790">MKNHQIIKISLILGKTISLYGIKVGRHFFEDTPENKTVAVYLKPGLLNIPWYEVGETVNINPPQGTTPR</sequence>
<gene>
    <name evidence="1" type="ORF">KE626_17070</name>
</gene>
<organism evidence="1 2">
    <name type="scientific">Chitinophaga hostae</name>
    <dbReference type="NCBI Taxonomy" id="2831022"/>
    <lineage>
        <taxon>Bacteria</taxon>
        <taxon>Pseudomonadati</taxon>
        <taxon>Bacteroidota</taxon>
        <taxon>Chitinophagia</taxon>
        <taxon>Chitinophagales</taxon>
        <taxon>Chitinophagaceae</taxon>
        <taxon>Chitinophaga</taxon>
    </lineage>
</organism>
<protein>
    <submittedName>
        <fullName evidence="1">Uncharacterized protein</fullName>
    </submittedName>
</protein>
<reference evidence="1 2" key="1">
    <citation type="submission" date="2021-04" db="EMBL/GenBank/DDBJ databases">
        <title>Chitinophaga sp. nov., isolated from the rhizosphere soil.</title>
        <authorList>
            <person name="He S."/>
        </authorList>
    </citation>
    <scope>NUCLEOTIDE SEQUENCE [LARGE SCALE GENOMIC DNA]</scope>
    <source>
        <strain evidence="1 2">2R12</strain>
    </source>
</reference>